<dbReference type="GeneID" id="114453965"/>
<dbReference type="Proteomes" id="UP000694680">
    <property type="component" value="Chromosome 20"/>
</dbReference>
<evidence type="ECO:0008006" key="4">
    <source>
        <dbReference type="Google" id="ProtNLM"/>
    </source>
</evidence>
<reference evidence="2" key="3">
    <citation type="submission" date="2025-09" db="UniProtKB">
        <authorList>
            <consortium name="Ensembl"/>
        </authorList>
    </citation>
    <scope>IDENTIFICATION</scope>
</reference>
<feature type="region of interest" description="Disordered" evidence="1">
    <location>
        <begin position="42"/>
        <end position="65"/>
    </location>
</feature>
<dbReference type="PANTHER" id="PTHR24109:SF3">
    <property type="entry name" value="LEUCINE-RICH REPEAT-CONTAINING PROTEIN 31"/>
    <property type="match status" value="1"/>
</dbReference>
<accession>A0A8C5GTK4</accession>
<gene>
    <name evidence="2" type="primary">lrrc31</name>
</gene>
<evidence type="ECO:0000313" key="3">
    <source>
        <dbReference type="Proteomes" id="UP000694680"/>
    </source>
</evidence>
<dbReference type="CTD" id="79782"/>
<dbReference type="RefSeq" id="XP_028289814.1">
    <property type="nucleotide sequence ID" value="XM_028434013.1"/>
</dbReference>
<keyword evidence="3" id="KW-1185">Reference proteome</keyword>
<name>A0A8C5GTK4_GOUWI</name>
<dbReference type="AlphaFoldDB" id="A0A8C5GTK4"/>
<dbReference type="InterPro" id="IPR032675">
    <property type="entry name" value="LRR_dom_sf"/>
</dbReference>
<dbReference type="Gene3D" id="3.80.10.10">
    <property type="entry name" value="Ribonuclease Inhibitor"/>
    <property type="match status" value="3"/>
</dbReference>
<sequence>MDSADGQRGRDQRRSPLDAIMSQIRRKRVCTDRKSMNRLLIGSERPQISQEGAKEAGSKGSAGGSGVDSQCVVGWGQVCVFLQKFGKNADSRNLSVSHCDLTSTELLELALLLQFLPQLDQVDASWNELIGGSLMALTSHLQHVGGVRTLKLCSCRLNNDDITALGEALSSLPHLELLDLSWNSSVGGGALKGLLGKVPPTLKELHLLDCRLTAADASVLGRILCSVPGLRVLDTSCNPRLAQEVEAFKELADGLSHSPSLSELRFHSCGLTGDSMDALSGPLRCSLSLRHLDLSCNKHLATHLGRLTPHLWNLTHLQSLDLHQCSLSLTDLQHLIQVLPLLTALTEFDVSSNQEVGGVVNQLVSALSLTQMRRFPLNNCSITQESYTSLALVVPYLCSVDVSWSKVVGGRLPLLLDALQLSVIQELRLCSCDLTTSDLLHLASVSGRGFLSSLLLLQLSCNGSVGDDGWAALFSAPGLSSLRELDVSRPPGPPARCSAWLPALLGALTRMEALTQVEMRRWTAAPEERRRLEAALRKRSVVVEWERGEEVDQESECDGHAAEK</sequence>
<dbReference type="OrthoDB" id="1394818at2759"/>
<proteinExistence type="predicted"/>
<evidence type="ECO:0000313" key="2">
    <source>
        <dbReference type="Ensembl" id="ENSGWIP00000035481.1"/>
    </source>
</evidence>
<protein>
    <recommendedName>
        <fullName evidence="4">Leucine rich repeat containing 31</fullName>
    </recommendedName>
</protein>
<reference evidence="2" key="1">
    <citation type="submission" date="2020-06" db="EMBL/GenBank/DDBJ databases">
        <authorList>
            <consortium name="Wellcome Sanger Institute Data Sharing"/>
        </authorList>
    </citation>
    <scope>NUCLEOTIDE SEQUENCE [LARGE SCALE GENOMIC DNA]</scope>
</reference>
<evidence type="ECO:0000256" key="1">
    <source>
        <dbReference type="SAM" id="MobiDB-lite"/>
    </source>
</evidence>
<dbReference type="SUPFAM" id="SSF52047">
    <property type="entry name" value="RNI-like"/>
    <property type="match status" value="1"/>
</dbReference>
<dbReference type="InterPro" id="IPR042419">
    <property type="entry name" value="LRC31"/>
</dbReference>
<reference evidence="2" key="2">
    <citation type="submission" date="2025-08" db="UniProtKB">
        <authorList>
            <consortium name="Ensembl"/>
        </authorList>
    </citation>
    <scope>IDENTIFICATION</scope>
</reference>
<dbReference type="PANTHER" id="PTHR24109">
    <property type="entry name" value="LEUCINE-RICH REPEAT-CONTAINING PROTEIN 31"/>
    <property type="match status" value="1"/>
</dbReference>
<organism evidence="2 3">
    <name type="scientific">Gouania willdenowi</name>
    <name type="common">Blunt-snouted clingfish</name>
    <name type="synonym">Lepadogaster willdenowi</name>
    <dbReference type="NCBI Taxonomy" id="441366"/>
    <lineage>
        <taxon>Eukaryota</taxon>
        <taxon>Metazoa</taxon>
        <taxon>Chordata</taxon>
        <taxon>Craniata</taxon>
        <taxon>Vertebrata</taxon>
        <taxon>Euteleostomi</taxon>
        <taxon>Actinopterygii</taxon>
        <taxon>Neopterygii</taxon>
        <taxon>Teleostei</taxon>
        <taxon>Neoteleostei</taxon>
        <taxon>Acanthomorphata</taxon>
        <taxon>Ovalentaria</taxon>
        <taxon>Blenniimorphae</taxon>
        <taxon>Blenniiformes</taxon>
        <taxon>Gobiesocoidei</taxon>
        <taxon>Gobiesocidae</taxon>
        <taxon>Gobiesocinae</taxon>
        <taxon>Gouania</taxon>
    </lineage>
</organism>
<dbReference type="Ensembl" id="ENSGWIT00000038675.1">
    <property type="protein sequence ID" value="ENSGWIP00000035481.1"/>
    <property type="gene ID" value="ENSGWIG00000018310.1"/>
</dbReference>